<evidence type="ECO:0000256" key="3">
    <source>
        <dbReference type="ARBA" id="ARBA00023125"/>
    </source>
</evidence>
<reference evidence="6" key="2">
    <citation type="journal article" date="2021" name="PeerJ">
        <title>Extensive microbial diversity within the chicken gut microbiome revealed by metagenomics and culture.</title>
        <authorList>
            <person name="Gilroy R."/>
            <person name="Ravi A."/>
            <person name="Getino M."/>
            <person name="Pursley I."/>
            <person name="Horton D.L."/>
            <person name="Alikhan N.F."/>
            <person name="Baker D."/>
            <person name="Gharbi K."/>
            <person name="Hall N."/>
            <person name="Watson M."/>
            <person name="Adriaenssens E.M."/>
            <person name="Foster-Nyarko E."/>
            <person name="Jarju S."/>
            <person name="Secka A."/>
            <person name="Antonio M."/>
            <person name="Oren A."/>
            <person name="Chaudhuri R.R."/>
            <person name="La Ragione R."/>
            <person name="Hildebrand F."/>
            <person name="Pallen M.J."/>
        </authorList>
    </citation>
    <scope>NUCLEOTIDE SEQUENCE</scope>
    <source>
        <strain evidence="6">ChiSjej3B21-11622</strain>
    </source>
</reference>
<proteinExistence type="inferred from homology"/>
<evidence type="ECO:0000313" key="7">
    <source>
        <dbReference type="Proteomes" id="UP000886886"/>
    </source>
</evidence>
<protein>
    <submittedName>
        <fullName evidence="6">LysR family transcriptional regulator</fullName>
    </submittedName>
</protein>
<dbReference type="PROSITE" id="PS50931">
    <property type="entry name" value="HTH_LYSR"/>
    <property type="match status" value="1"/>
</dbReference>
<dbReference type="Proteomes" id="UP000886886">
    <property type="component" value="Unassembled WGS sequence"/>
</dbReference>
<dbReference type="PANTHER" id="PTHR30419">
    <property type="entry name" value="HTH-TYPE TRANSCRIPTIONAL REGULATOR YBHD"/>
    <property type="match status" value="1"/>
</dbReference>
<dbReference type="SUPFAM" id="SSF53850">
    <property type="entry name" value="Periplasmic binding protein-like II"/>
    <property type="match status" value="1"/>
</dbReference>
<dbReference type="PRINTS" id="PR00039">
    <property type="entry name" value="HTHLYSR"/>
</dbReference>
<keyword evidence="4" id="KW-0804">Transcription</keyword>
<dbReference type="InterPro" id="IPR050950">
    <property type="entry name" value="HTH-type_LysR_regulators"/>
</dbReference>
<dbReference type="InterPro" id="IPR036388">
    <property type="entry name" value="WH-like_DNA-bd_sf"/>
</dbReference>
<dbReference type="InterPro" id="IPR036390">
    <property type="entry name" value="WH_DNA-bd_sf"/>
</dbReference>
<keyword evidence="3" id="KW-0238">DNA-binding</keyword>
<dbReference type="InterPro" id="IPR005119">
    <property type="entry name" value="LysR_subst-bd"/>
</dbReference>
<keyword evidence="2" id="KW-0805">Transcription regulation</keyword>
<dbReference type="InterPro" id="IPR000847">
    <property type="entry name" value="LysR_HTH_N"/>
</dbReference>
<dbReference type="GO" id="GO:0005829">
    <property type="term" value="C:cytosol"/>
    <property type="evidence" value="ECO:0007669"/>
    <property type="project" value="TreeGrafter"/>
</dbReference>
<dbReference type="Pfam" id="PF00126">
    <property type="entry name" value="HTH_1"/>
    <property type="match status" value="1"/>
</dbReference>
<dbReference type="AlphaFoldDB" id="A0A9D0ZXD5"/>
<evidence type="ECO:0000256" key="2">
    <source>
        <dbReference type="ARBA" id="ARBA00023015"/>
    </source>
</evidence>
<organism evidence="6 7">
    <name type="scientific">Candidatus Limivivens merdigallinarum</name>
    <dbReference type="NCBI Taxonomy" id="2840859"/>
    <lineage>
        <taxon>Bacteria</taxon>
        <taxon>Bacillati</taxon>
        <taxon>Bacillota</taxon>
        <taxon>Clostridia</taxon>
        <taxon>Lachnospirales</taxon>
        <taxon>Lachnospiraceae</taxon>
        <taxon>Lachnospiraceae incertae sedis</taxon>
        <taxon>Candidatus Limivivens</taxon>
    </lineage>
</organism>
<dbReference type="CDD" id="cd05466">
    <property type="entry name" value="PBP2_LTTR_substrate"/>
    <property type="match status" value="1"/>
</dbReference>
<dbReference type="GO" id="GO:0003677">
    <property type="term" value="F:DNA binding"/>
    <property type="evidence" value="ECO:0007669"/>
    <property type="project" value="UniProtKB-KW"/>
</dbReference>
<accession>A0A9D0ZXD5</accession>
<comment type="caution">
    <text evidence="6">The sequence shown here is derived from an EMBL/GenBank/DDBJ whole genome shotgun (WGS) entry which is preliminary data.</text>
</comment>
<reference evidence="6" key="1">
    <citation type="submission" date="2020-10" db="EMBL/GenBank/DDBJ databases">
        <authorList>
            <person name="Gilroy R."/>
        </authorList>
    </citation>
    <scope>NUCLEOTIDE SEQUENCE</scope>
    <source>
        <strain evidence="6">ChiSjej3B21-11622</strain>
    </source>
</reference>
<evidence type="ECO:0000313" key="6">
    <source>
        <dbReference type="EMBL" id="HIQ97757.1"/>
    </source>
</evidence>
<dbReference type="Gene3D" id="1.10.10.10">
    <property type="entry name" value="Winged helix-like DNA-binding domain superfamily/Winged helix DNA-binding domain"/>
    <property type="match status" value="1"/>
</dbReference>
<evidence type="ECO:0000256" key="1">
    <source>
        <dbReference type="ARBA" id="ARBA00009437"/>
    </source>
</evidence>
<dbReference type="Pfam" id="PF03466">
    <property type="entry name" value="LysR_substrate"/>
    <property type="match status" value="1"/>
</dbReference>
<feature type="domain" description="HTH lysR-type" evidence="5">
    <location>
        <begin position="3"/>
        <end position="60"/>
    </location>
</feature>
<name>A0A9D0ZXD5_9FIRM</name>
<sequence length="303" mass="34633">MSINFEYYKIFYYVAKYRNITQAANLLYSSQPSVSRMIRMLENELGCILFVRTKKGVLLTPEGEELYSHIAPACEEIFAGEEMLTRSCGLQGDTIRICASETALRCFLFERLEHFYTDHPAVKLKIYNHAATEAIEALHSGNVDFAVVCTPVEVQPPMKVTQLVPFQETLIGGLQYQYLKDQTLSLWELHKYPLIFLAKGTRTRFFYEQFFGKHNLTLNPDIEVETSDLILPGVIRNLGLGFLPKDFAKQALENRKVFELPLLEEIPRRHVCLVVDTSKQLSLTARLLVKFLTGDGIQNSSEH</sequence>
<dbReference type="GO" id="GO:0003700">
    <property type="term" value="F:DNA-binding transcription factor activity"/>
    <property type="evidence" value="ECO:0007669"/>
    <property type="project" value="InterPro"/>
</dbReference>
<dbReference type="Gene3D" id="3.40.190.290">
    <property type="match status" value="1"/>
</dbReference>
<dbReference type="SUPFAM" id="SSF46785">
    <property type="entry name" value="Winged helix' DNA-binding domain"/>
    <property type="match status" value="1"/>
</dbReference>
<evidence type="ECO:0000259" key="5">
    <source>
        <dbReference type="PROSITE" id="PS50931"/>
    </source>
</evidence>
<comment type="similarity">
    <text evidence="1">Belongs to the LysR transcriptional regulatory family.</text>
</comment>
<gene>
    <name evidence="6" type="ORF">IAB26_14510</name>
</gene>
<evidence type="ECO:0000256" key="4">
    <source>
        <dbReference type="ARBA" id="ARBA00023163"/>
    </source>
</evidence>
<dbReference type="EMBL" id="DVFT01000214">
    <property type="protein sequence ID" value="HIQ97757.1"/>
    <property type="molecule type" value="Genomic_DNA"/>
</dbReference>